<dbReference type="InterPro" id="IPR042128">
    <property type="entry name" value="NuoE_dom"/>
</dbReference>
<evidence type="ECO:0000313" key="5">
    <source>
        <dbReference type="Proteomes" id="UP000664167"/>
    </source>
</evidence>
<dbReference type="EMBL" id="JAFLRJ010000405">
    <property type="protein sequence ID" value="MBO0516515.1"/>
    <property type="molecule type" value="Genomic_DNA"/>
</dbReference>
<dbReference type="PANTHER" id="PTHR43342">
    <property type="entry name" value="NADH-QUINONE OXIDOREDUCTASE, E SUBUNIT"/>
    <property type="match status" value="1"/>
</dbReference>
<evidence type="ECO:0000256" key="2">
    <source>
        <dbReference type="ARBA" id="ARBA00023004"/>
    </source>
</evidence>
<dbReference type="AlphaFoldDB" id="A0A939JLK9"/>
<gene>
    <name evidence="4" type="ORF">J0695_32800</name>
</gene>
<name>A0A939JLK9_9ACTN</name>
<dbReference type="InterPro" id="IPR036249">
    <property type="entry name" value="Thioredoxin-like_sf"/>
</dbReference>
<feature type="non-terminal residue" evidence="4">
    <location>
        <position position="184"/>
    </location>
</feature>
<keyword evidence="5" id="KW-1185">Reference proteome</keyword>
<dbReference type="Pfam" id="PF01257">
    <property type="entry name" value="2Fe-2S_thioredx"/>
    <property type="match status" value="1"/>
</dbReference>
<evidence type="ECO:0000256" key="3">
    <source>
        <dbReference type="ARBA" id="ARBA00023014"/>
    </source>
</evidence>
<dbReference type="GO" id="GO:0051536">
    <property type="term" value="F:iron-sulfur cluster binding"/>
    <property type="evidence" value="ECO:0007669"/>
    <property type="project" value="UniProtKB-KW"/>
</dbReference>
<keyword evidence="2" id="KW-0408">Iron</keyword>
<dbReference type="Gene3D" id="1.10.10.1590">
    <property type="entry name" value="NADH-quinone oxidoreductase subunit E"/>
    <property type="match status" value="1"/>
</dbReference>
<dbReference type="InterPro" id="IPR041921">
    <property type="entry name" value="NuoE_N"/>
</dbReference>
<keyword evidence="3" id="KW-0411">Iron-sulfur</keyword>
<keyword evidence="1" id="KW-0479">Metal-binding</keyword>
<comment type="caution">
    <text evidence="4">The sequence shown here is derived from an EMBL/GenBank/DDBJ whole genome shotgun (WGS) entry which is preliminary data.</text>
</comment>
<dbReference type="SUPFAM" id="SSF52833">
    <property type="entry name" value="Thioredoxin-like"/>
    <property type="match status" value="1"/>
</dbReference>
<dbReference type="Proteomes" id="UP000664167">
    <property type="component" value="Unassembled WGS sequence"/>
</dbReference>
<dbReference type="RefSeq" id="WP_206968340.1">
    <property type="nucleotide sequence ID" value="NZ_JAFLRJ010000405.1"/>
</dbReference>
<protein>
    <submittedName>
        <fullName evidence="4">NAD(P)H-dependent oxidoreductase subunit E</fullName>
    </submittedName>
</protein>
<dbReference type="Gene3D" id="3.40.30.10">
    <property type="entry name" value="Glutaredoxin"/>
    <property type="match status" value="1"/>
</dbReference>
<dbReference type="GO" id="GO:0046872">
    <property type="term" value="F:metal ion binding"/>
    <property type="evidence" value="ECO:0007669"/>
    <property type="project" value="UniProtKB-KW"/>
</dbReference>
<organism evidence="4 5">
    <name type="scientific">Streptomyces beijiangensis</name>
    <dbReference type="NCBI Taxonomy" id="163361"/>
    <lineage>
        <taxon>Bacteria</taxon>
        <taxon>Bacillati</taxon>
        <taxon>Actinomycetota</taxon>
        <taxon>Actinomycetes</taxon>
        <taxon>Kitasatosporales</taxon>
        <taxon>Streptomycetaceae</taxon>
        <taxon>Streptomyces</taxon>
    </lineage>
</organism>
<proteinExistence type="predicted"/>
<dbReference type="CDD" id="cd03064">
    <property type="entry name" value="TRX_Fd_NuoE"/>
    <property type="match status" value="1"/>
</dbReference>
<accession>A0A939JLK9</accession>
<reference evidence="4" key="1">
    <citation type="submission" date="2021-03" db="EMBL/GenBank/DDBJ databases">
        <title>Streptomyces poriferae sp. nov., a novel marine sponge-derived Actinobacteria species with anti-MRSA activity.</title>
        <authorList>
            <person name="Sandoval-Powers M."/>
            <person name="Kralova S."/>
            <person name="Nguyen G.-S."/>
            <person name="Fawwal D."/>
            <person name="Degnes K."/>
            <person name="Klinkenberg G."/>
            <person name="Sletta H."/>
            <person name="Wentzel A."/>
            <person name="Liles M.R."/>
        </authorList>
    </citation>
    <scope>NUCLEOTIDE SEQUENCE</scope>
    <source>
        <strain evidence="4">DSM 41794</strain>
    </source>
</reference>
<dbReference type="InterPro" id="IPR028431">
    <property type="entry name" value="NADP_DH_HndA-like"/>
</dbReference>
<dbReference type="PANTHER" id="PTHR43342:SF1">
    <property type="entry name" value="BIFURCATING [FEFE] HYDROGENASE GAMMA SUBUNIT"/>
    <property type="match status" value="1"/>
</dbReference>
<evidence type="ECO:0000256" key="1">
    <source>
        <dbReference type="ARBA" id="ARBA00022723"/>
    </source>
</evidence>
<evidence type="ECO:0000313" key="4">
    <source>
        <dbReference type="EMBL" id="MBO0516515.1"/>
    </source>
</evidence>
<sequence length="184" mass="19656">MDLHFGDSKPTDEERAAVDALLGPPESAWEGADDRTDADLRWARGGREARERRDQLLPGLHAINDRVGWISEGALDYLCRRLTVPPAEAYGVATFYAMFAVKPRPAKVVHVCTDLACATRGARALYAGLEERLGAAGSASGGLVWQESPCLGLCERAPAALVIQAGEPAPLRGLCPRTPAPQSP</sequence>